<dbReference type="GO" id="GO:0004829">
    <property type="term" value="F:threonine-tRNA ligase activity"/>
    <property type="evidence" value="ECO:0007669"/>
    <property type="project" value="UniProtKB-EC"/>
</dbReference>
<evidence type="ECO:0000256" key="1">
    <source>
        <dbReference type="ARBA" id="ARBA00008226"/>
    </source>
</evidence>
<organism evidence="11">
    <name type="scientific">Lygus hesperus</name>
    <name type="common">Western plant bug</name>
    <dbReference type="NCBI Taxonomy" id="30085"/>
    <lineage>
        <taxon>Eukaryota</taxon>
        <taxon>Metazoa</taxon>
        <taxon>Ecdysozoa</taxon>
        <taxon>Arthropoda</taxon>
        <taxon>Hexapoda</taxon>
        <taxon>Insecta</taxon>
        <taxon>Pterygota</taxon>
        <taxon>Neoptera</taxon>
        <taxon>Paraneoptera</taxon>
        <taxon>Hemiptera</taxon>
        <taxon>Heteroptera</taxon>
        <taxon>Panheteroptera</taxon>
        <taxon>Cimicomorpha</taxon>
        <taxon>Miridae</taxon>
        <taxon>Mirini</taxon>
        <taxon>Lygus</taxon>
    </lineage>
</organism>
<dbReference type="GO" id="GO:0006435">
    <property type="term" value="P:threonyl-tRNA aminoacylation"/>
    <property type="evidence" value="ECO:0007669"/>
    <property type="project" value="TreeGrafter"/>
</dbReference>
<comment type="catalytic activity">
    <reaction evidence="9">
        <text>tRNA(Thr) + L-threonine + ATP = L-threonyl-tRNA(Thr) + AMP + diphosphate + H(+)</text>
        <dbReference type="Rhea" id="RHEA:24624"/>
        <dbReference type="Rhea" id="RHEA-COMP:9670"/>
        <dbReference type="Rhea" id="RHEA-COMP:9704"/>
        <dbReference type="ChEBI" id="CHEBI:15378"/>
        <dbReference type="ChEBI" id="CHEBI:30616"/>
        <dbReference type="ChEBI" id="CHEBI:33019"/>
        <dbReference type="ChEBI" id="CHEBI:57926"/>
        <dbReference type="ChEBI" id="CHEBI:78442"/>
        <dbReference type="ChEBI" id="CHEBI:78534"/>
        <dbReference type="ChEBI" id="CHEBI:456215"/>
        <dbReference type="EC" id="6.1.1.3"/>
    </reaction>
</comment>
<protein>
    <recommendedName>
        <fullName evidence="2">threonine--tRNA ligase</fullName>
        <ecNumber evidence="2">6.1.1.3</ecNumber>
    </recommendedName>
    <alternativeName>
        <fullName evidence="8">Threonyl-tRNA synthetase</fullName>
    </alternativeName>
</protein>
<evidence type="ECO:0000256" key="7">
    <source>
        <dbReference type="ARBA" id="ARBA00023146"/>
    </source>
</evidence>
<reference evidence="11" key="1">
    <citation type="journal article" date="2014" name="PLoS ONE">
        <title>Transcriptome-Based Identification of ABC Transporters in the Western Tarnished Plant Bug Lygus hesperus.</title>
        <authorList>
            <person name="Hull J.J."/>
            <person name="Chaney K."/>
            <person name="Geib S.M."/>
            <person name="Fabrick J.A."/>
            <person name="Brent C.S."/>
            <person name="Walsh D."/>
            <person name="Lavine L.C."/>
        </authorList>
    </citation>
    <scope>NUCLEOTIDE SEQUENCE</scope>
</reference>
<gene>
    <name evidence="11" type="primary">ths1</name>
    <name evidence="11" type="ORF">CM83_18884</name>
    <name evidence="12" type="ORF">g.7627</name>
</gene>
<dbReference type="InterPro" id="IPR018163">
    <property type="entry name" value="Thr/Ala-tRNA-synth_IIc_edit"/>
</dbReference>
<keyword evidence="5" id="KW-0067">ATP-binding</keyword>
<name>A0A0A9VUA1_LYGHE</name>
<accession>A0A0A9VUA1</accession>
<dbReference type="AlphaFoldDB" id="A0A0A9VUA1"/>
<feature type="domain" description="Threonyl/alanyl tRNA synthetase SAD" evidence="10">
    <location>
        <begin position="45"/>
        <end position="94"/>
    </location>
</feature>
<proteinExistence type="inferred from homology"/>
<evidence type="ECO:0000256" key="8">
    <source>
        <dbReference type="ARBA" id="ARBA00031900"/>
    </source>
</evidence>
<dbReference type="PANTHER" id="PTHR11451">
    <property type="entry name" value="THREONINE-TRNA LIGASE"/>
    <property type="match status" value="1"/>
</dbReference>
<evidence type="ECO:0000256" key="2">
    <source>
        <dbReference type="ARBA" id="ARBA00013163"/>
    </source>
</evidence>
<evidence type="ECO:0000256" key="6">
    <source>
        <dbReference type="ARBA" id="ARBA00022917"/>
    </source>
</evidence>
<dbReference type="EMBL" id="GBHO01044813">
    <property type="protein sequence ID" value="JAF98790.1"/>
    <property type="molecule type" value="Transcribed_RNA"/>
</dbReference>
<comment type="similarity">
    <text evidence="1">Belongs to the class-II aminoacyl-tRNA synthetase family.</text>
</comment>
<dbReference type="SUPFAM" id="SSF55186">
    <property type="entry name" value="ThrRS/AlaRS common domain"/>
    <property type="match status" value="1"/>
</dbReference>
<evidence type="ECO:0000256" key="5">
    <source>
        <dbReference type="ARBA" id="ARBA00022840"/>
    </source>
</evidence>
<dbReference type="Gene3D" id="3.30.980.10">
    <property type="entry name" value="Threonyl-trna Synthetase, Chain A, domain 2"/>
    <property type="match status" value="1"/>
</dbReference>
<sequence>MQELVKQKMPYQRLVIRKEDALKLFDYTDYKSKMLMKKVQDGGYCTVYRCGMLIDPCRGPHLPDTGRVKAFAIIKNSSSYYEGKAENEVLQRVYGISFPKTALLA</sequence>
<dbReference type="GO" id="GO:0005524">
    <property type="term" value="F:ATP binding"/>
    <property type="evidence" value="ECO:0007669"/>
    <property type="project" value="UniProtKB-KW"/>
</dbReference>
<dbReference type="Pfam" id="PF07973">
    <property type="entry name" value="tRNA_SAD"/>
    <property type="match status" value="1"/>
</dbReference>
<dbReference type="FunFam" id="3.30.980.10:FF:000005">
    <property type="entry name" value="Threonyl-tRNA synthetase, mitochondrial"/>
    <property type="match status" value="1"/>
</dbReference>
<keyword evidence="7" id="KW-0030">Aminoacyl-tRNA synthetase</keyword>
<reference evidence="12" key="3">
    <citation type="journal article" date="2016" name="Gigascience">
        <title>De novo construction of an expanded transcriptome assembly for the western tarnished plant bug, Lygus hesperus.</title>
        <authorList>
            <person name="Tassone E.E."/>
            <person name="Geib S.M."/>
            <person name="Hall B."/>
            <person name="Fabrick J.A."/>
            <person name="Brent C.S."/>
            <person name="Hull J.J."/>
        </authorList>
    </citation>
    <scope>NUCLEOTIDE SEQUENCE</scope>
</reference>
<evidence type="ECO:0000256" key="3">
    <source>
        <dbReference type="ARBA" id="ARBA00022598"/>
    </source>
</evidence>
<dbReference type="InterPro" id="IPR012947">
    <property type="entry name" value="tRNA_SAD"/>
</dbReference>
<evidence type="ECO:0000313" key="11">
    <source>
        <dbReference type="EMBL" id="JAF98790.1"/>
    </source>
</evidence>
<evidence type="ECO:0000256" key="9">
    <source>
        <dbReference type="ARBA" id="ARBA00049515"/>
    </source>
</evidence>
<evidence type="ECO:0000259" key="10">
    <source>
        <dbReference type="SMART" id="SM00863"/>
    </source>
</evidence>
<dbReference type="SMART" id="SM00863">
    <property type="entry name" value="tRNA_SAD"/>
    <property type="match status" value="1"/>
</dbReference>
<dbReference type="EC" id="6.1.1.3" evidence="2"/>
<keyword evidence="4" id="KW-0547">Nucleotide-binding</keyword>
<dbReference type="PANTHER" id="PTHR11451:SF46">
    <property type="entry name" value="THREONINE--TRNA LIGASE"/>
    <property type="match status" value="1"/>
</dbReference>
<keyword evidence="3 11" id="KW-0436">Ligase</keyword>
<dbReference type="EMBL" id="GDHC01001767">
    <property type="protein sequence ID" value="JAQ16862.1"/>
    <property type="molecule type" value="Transcribed_RNA"/>
</dbReference>
<reference evidence="11" key="2">
    <citation type="submission" date="2014-07" db="EMBL/GenBank/DDBJ databases">
        <authorList>
            <person name="Hull J."/>
        </authorList>
    </citation>
    <scope>NUCLEOTIDE SEQUENCE</scope>
</reference>
<evidence type="ECO:0000313" key="12">
    <source>
        <dbReference type="EMBL" id="JAQ16862.1"/>
    </source>
</evidence>
<dbReference type="GO" id="GO:0005739">
    <property type="term" value="C:mitochondrion"/>
    <property type="evidence" value="ECO:0007669"/>
    <property type="project" value="TreeGrafter"/>
</dbReference>
<evidence type="ECO:0000256" key="4">
    <source>
        <dbReference type="ARBA" id="ARBA00022741"/>
    </source>
</evidence>
<keyword evidence="6" id="KW-0648">Protein biosynthesis</keyword>